<organism evidence="3 4">
    <name type="scientific">Protaetiibacter larvae</name>
    <dbReference type="NCBI Taxonomy" id="2592654"/>
    <lineage>
        <taxon>Bacteria</taxon>
        <taxon>Bacillati</taxon>
        <taxon>Actinomycetota</taxon>
        <taxon>Actinomycetes</taxon>
        <taxon>Micrococcales</taxon>
        <taxon>Microbacteriaceae</taxon>
        <taxon>Protaetiibacter</taxon>
    </lineage>
</organism>
<evidence type="ECO:0008006" key="5">
    <source>
        <dbReference type="Google" id="ProtNLM"/>
    </source>
</evidence>
<dbReference type="NCBIfam" id="TIGR03696">
    <property type="entry name" value="Rhs_assc_core"/>
    <property type="match status" value="1"/>
</dbReference>
<dbReference type="KEGG" id="lyk:FLP23_09885"/>
<accession>A0A5C1Y9D2</accession>
<dbReference type="InterPro" id="IPR022385">
    <property type="entry name" value="Rhs_assc_core"/>
</dbReference>
<dbReference type="Proteomes" id="UP000322159">
    <property type="component" value="Chromosome"/>
</dbReference>
<keyword evidence="4" id="KW-1185">Reference proteome</keyword>
<dbReference type="Gene3D" id="2.180.10.10">
    <property type="entry name" value="RHS repeat-associated core"/>
    <property type="match status" value="1"/>
</dbReference>
<dbReference type="EMBL" id="CP043504">
    <property type="protein sequence ID" value="QEO10290.1"/>
    <property type="molecule type" value="Genomic_DNA"/>
</dbReference>
<evidence type="ECO:0000313" key="3">
    <source>
        <dbReference type="EMBL" id="QEO10290.1"/>
    </source>
</evidence>
<proteinExistence type="predicted"/>
<keyword evidence="2" id="KW-0812">Transmembrane</keyword>
<feature type="transmembrane region" description="Helical" evidence="2">
    <location>
        <begin position="234"/>
        <end position="253"/>
    </location>
</feature>
<reference evidence="3 4" key="1">
    <citation type="submission" date="2019-09" db="EMBL/GenBank/DDBJ databases">
        <title>Genome sequencing of strain KACC 19322.</title>
        <authorList>
            <person name="Heo J."/>
            <person name="Kim S.-J."/>
            <person name="Kim J.-S."/>
            <person name="Hong S.-B."/>
            <person name="Kwon S.-W."/>
        </authorList>
    </citation>
    <scope>NUCLEOTIDE SEQUENCE [LARGE SCALE GENOMIC DNA]</scope>
    <source>
        <strain evidence="3 4">KACC 19322</strain>
    </source>
</reference>
<feature type="region of interest" description="Disordered" evidence="1">
    <location>
        <begin position="101"/>
        <end position="130"/>
    </location>
</feature>
<feature type="transmembrane region" description="Helical" evidence="2">
    <location>
        <begin position="204"/>
        <end position="228"/>
    </location>
</feature>
<feature type="compositionally biased region" description="Low complexity" evidence="1">
    <location>
        <begin position="116"/>
        <end position="130"/>
    </location>
</feature>
<sequence length="376" mass="38120">MARRGEYLRDATDRVVQRTVKTGPTDPSPEVTKYLYAGAGDAPWAVTTGAGFEATIGLPGGVTVRVNAASAVVGWAFPNLHGDVILQADPTGARVGARASYDPFGQPIDPATGRIGTTTADDATPDTTPGDADYAWVGGAKRLYEHQGSIASIEMGARVFVPGLGRFLSVDPVEGGVTNAYDYPADPVNGADLTGMADEWWRSALSIAIGVVATVGAVAAAAACVASVVCGAAAMVAVGVGIGVAAGAASYAAEAAGTDDFSWGGLAASAAVGGATGLVPGGLGTGTRAGASLLLSSATRVSSAAIKRDAFHVAGAWVQNKVVTRGALSIQRSTYTGKMGLFVQVQAQVNGKNGVQTWIWSKGLMTHSEFKAYQIR</sequence>
<keyword evidence="2" id="KW-0472">Membrane</keyword>
<keyword evidence="2" id="KW-1133">Transmembrane helix</keyword>
<evidence type="ECO:0000256" key="2">
    <source>
        <dbReference type="SAM" id="Phobius"/>
    </source>
</evidence>
<evidence type="ECO:0000313" key="4">
    <source>
        <dbReference type="Proteomes" id="UP000322159"/>
    </source>
</evidence>
<name>A0A5C1Y9D2_9MICO</name>
<evidence type="ECO:0000256" key="1">
    <source>
        <dbReference type="SAM" id="MobiDB-lite"/>
    </source>
</evidence>
<gene>
    <name evidence="3" type="ORF">FLP23_09885</name>
</gene>
<dbReference type="OrthoDB" id="3751446at2"/>
<dbReference type="AlphaFoldDB" id="A0A5C1Y9D2"/>
<protein>
    <recommendedName>
        <fullName evidence="5">RHS repeat-associated core domain-containing protein</fullName>
    </recommendedName>
</protein>